<protein>
    <submittedName>
        <fullName evidence="3">Uncharacterized protein</fullName>
    </submittedName>
</protein>
<evidence type="ECO:0000256" key="2">
    <source>
        <dbReference type="SAM" id="SignalP"/>
    </source>
</evidence>
<organism evidence="3 4">
    <name type="scientific">Clonostachys solani</name>
    <dbReference type="NCBI Taxonomy" id="160281"/>
    <lineage>
        <taxon>Eukaryota</taxon>
        <taxon>Fungi</taxon>
        <taxon>Dikarya</taxon>
        <taxon>Ascomycota</taxon>
        <taxon>Pezizomycotina</taxon>
        <taxon>Sordariomycetes</taxon>
        <taxon>Hypocreomycetidae</taxon>
        <taxon>Hypocreales</taxon>
        <taxon>Bionectriaceae</taxon>
        <taxon>Clonostachys</taxon>
    </lineage>
</organism>
<reference evidence="4" key="1">
    <citation type="submission" date="2019-06" db="EMBL/GenBank/DDBJ databases">
        <authorList>
            <person name="Broberg M."/>
        </authorList>
    </citation>
    <scope>NUCLEOTIDE SEQUENCE [LARGE SCALE GENOMIC DNA]</scope>
</reference>
<keyword evidence="2" id="KW-0732">Signal</keyword>
<dbReference type="Proteomes" id="UP000775872">
    <property type="component" value="Unassembled WGS sequence"/>
</dbReference>
<dbReference type="AlphaFoldDB" id="A0A9N9ZBX0"/>
<evidence type="ECO:0000256" key="1">
    <source>
        <dbReference type="SAM" id="MobiDB-lite"/>
    </source>
</evidence>
<dbReference type="OrthoDB" id="5130174at2759"/>
<evidence type="ECO:0000313" key="3">
    <source>
        <dbReference type="EMBL" id="CAH0052789.1"/>
    </source>
</evidence>
<accession>A0A9N9ZBX0</accession>
<feature type="signal peptide" evidence="2">
    <location>
        <begin position="1"/>
        <end position="19"/>
    </location>
</feature>
<evidence type="ECO:0000313" key="4">
    <source>
        <dbReference type="Proteomes" id="UP000775872"/>
    </source>
</evidence>
<feature type="compositionally biased region" description="Polar residues" evidence="1">
    <location>
        <begin position="64"/>
        <end position="73"/>
    </location>
</feature>
<keyword evidence="4" id="KW-1185">Reference proteome</keyword>
<reference evidence="3 4" key="2">
    <citation type="submission" date="2021-10" db="EMBL/GenBank/DDBJ databases">
        <authorList>
            <person name="Piombo E."/>
        </authorList>
    </citation>
    <scope>NUCLEOTIDE SEQUENCE [LARGE SCALE GENOMIC DNA]</scope>
</reference>
<feature type="chain" id="PRO_5040465618" evidence="2">
    <location>
        <begin position="20"/>
        <end position="125"/>
    </location>
</feature>
<comment type="caution">
    <text evidence="3">The sequence shown here is derived from an EMBL/GenBank/DDBJ whole genome shotgun (WGS) entry which is preliminary data.</text>
</comment>
<dbReference type="EMBL" id="CABFOC020000045">
    <property type="protein sequence ID" value="CAH0052789.1"/>
    <property type="molecule type" value="Genomic_DNA"/>
</dbReference>
<proteinExistence type="predicted"/>
<sequence>MKLSGAFIVLLAAWPMATAVPFRMVDKLAPIRREVGPRAPTKADGTSFPLGNSTTIGTRPLATNGKSLNPNESHSQDLGWERNFGTGFPAVFASVLKEDMGVKTEPTFLSAFGMLSRDGTVLLDP</sequence>
<name>A0A9N9ZBX0_9HYPO</name>
<feature type="region of interest" description="Disordered" evidence="1">
    <location>
        <begin position="36"/>
        <end position="79"/>
    </location>
</feature>
<gene>
    <name evidence="3" type="ORF">CSOL1703_00004656</name>
</gene>